<protein>
    <submittedName>
        <fullName evidence="2">Uncharacterized protein</fullName>
    </submittedName>
</protein>
<feature type="transmembrane region" description="Helical" evidence="1">
    <location>
        <begin position="12"/>
        <end position="31"/>
    </location>
</feature>
<keyword evidence="1" id="KW-1133">Transmembrane helix</keyword>
<feature type="transmembrane region" description="Helical" evidence="1">
    <location>
        <begin position="77"/>
        <end position="101"/>
    </location>
</feature>
<feature type="transmembrane region" description="Helical" evidence="1">
    <location>
        <begin position="121"/>
        <end position="137"/>
    </location>
</feature>
<sequence length="139" mass="15460">MKNKLGSSVIGKISWMIAFLLVVYGSIIINNQAKAFSSATYNLTPYLCASAITSIIIGSYIALLFLKQLKLQFNTSLFVCVTIPCLVLTLYYPVLVIAQTFLENFQFLVPHQLVRLTSENIFGVVAGLTLVLSVFKWKD</sequence>
<reference evidence="2 3" key="1">
    <citation type="submission" date="2022-03" db="EMBL/GenBank/DDBJ databases">
        <authorList>
            <person name="Jo J.-H."/>
            <person name="Im W.-T."/>
        </authorList>
    </citation>
    <scope>NUCLEOTIDE SEQUENCE [LARGE SCALE GENOMIC DNA]</scope>
    <source>
        <strain evidence="2 3">MA9</strain>
    </source>
</reference>
<dbReference type="EMBL" id="JAKZFC010000007">
    <property type="protein sequence ID" value="MCH7323411.1"/>
    <property type="molecule type" value="Genomic_DNA"/>
</dbReference>
<dbReference type="RefSeq" id="WP_241370581.1">
    <property type="nucleotide sequence ID" value="NZ_JAKZFC010000007.1"/>
</dbReference>
<gene>
    <name evidence="2" type="ORF">LZ480_16165</name>
</gene>
<evidence type="ECO:0000313" key="3">
    <source>
        <dbReference type="Proteomes" id="UP001316087"/>
    </source>
</evidence>
<evidence type="ECO:0000313" key="2">
    <source>
        <dbReference type="EMBL" id="MCH7323411.1"/>
    </source>
</evidence>
<organism evidence="2 3">
    <name type="scientific">Solibacillus palustris</name>
    <dbReference type="NCBI Taxonomy" id="2908203"/>
    <lineage>
        <taxon>Bacteria</taxon>
        <taxon>Bacillati</taxon>
        <taxon>Bacillota</taxon>
        <taxon>Bacilli</taxon>
        <taxon>Bacillales</taxon>
        <taxon>Caryophanaceae</taxon>
        <taxon>Solibacillus</taxon>
    </lineage>
</organism>
<keyword evidence="1" id="KW-0812">Transmembrane</keyword>
<feature type="transmembrane region" description="Helical" evidence="1">
    <location>
        <begin position="43"/>
        <end position="65"/>
    </location>
</feature>
<keyword evidence="1" id="KW-0472">Membrane</keyword>
<dbReference type="Proteomes" id="UP001316087">
    <property type="component" value="Unassembled WGS sequence"/>
</dbReference>
<name>A0ABS9UGC3_9BACL</name>
<accession>A0ABS9UGC3</accession>
<keyword evidence="3" id="KW-1185">Reference proteome</keyword>
<proteinExistence type="predicted"/>
<evidence type="ECO:0000256" key="1">
    <source>
        <dbReference type="SAM" id="Phobius"/>
    </source>
</evidence>
<comment type="caution">
    <text evidence="2">The sequence shown here is derived from an EMBL/GenBank/DDBJ whole genome shotgun (WGS) entry which is preliminary data.</text>
</comment>